<accession>Q8C7M9</accession>
<reference evidence="2" key="3">
    <citation type="journal article" date="2000" name="Genome Res.">
        <title>RIKEN integrated sequence analysis (RISA) system--384-format sequencing pipeline with 384 multicapillary sequencer.</title>
        <authorList>
            <person name="Shibata K."/>
            <person name="Itoh M."/>
            <person name="Aizawa K."/>
            <person name="Nagaoka S."/>
            <person name="Sasaki N."/>
            <person name="Carninci P."/>
            <person name="Konno H."/>
            <person name="Akiyama J."/>
            <person name="Nishi K."/>
            <person name="Kitsunai T."/>
            <person name="Tashiro H."/>
            <person name="Itoh M."/>
            <person name="Sumi N."/>
            <person name="Ishii Y."/>
            <person name="Nakamura S."/>
            <person name="Hazama M."/>
            <person name="Nishine T."/>
            <person name="Harada A."/>
            <person name="Yamamoto R."/>
            <person name="Matsumoto H."/>
            <person name="Sakaguchi S."/>
            <person name="Ikegami T."/>
            <person name="Kashiwagi K."/>
            <person name="Fujiwake S."/>
            <person name="Inoue K."/>
            <person name="Togawa Y."/>
            <person name="Izawa M."/>
            <person name="Ohara E."/>
            <person name="Watahiki M."/>
            <person name="Yoneda Y."/>
            <person name="Ishikawa T."/>
            <person name="Ozawa K."/>
            <person name="Tanaka T."/>
            <person name="Matsuura S."/>
            <person name="Kawai J."/>
            <person name="Okazaki Y."/>
            <person name="Muramatsu M."/>
            <person name="Inoue Y."/>
            <person name="Kira A."/>
            <person name="Hayashizaki Y."/>
        </authorList>
    </citation>
    <scope>NUCLEOTIDE SEQUENCE</scope>
    <source>
        <strain evidence="2">C57BL/6J</strain>
        <tissue evidence="2">Hippocampus</tissue>
    </source>
</reference>
<sequence length="122" mass="13433">MGDVSHTLKAQGSIPESGQGGWKSQKWQMDPEETEVSRLPTRRCTYELTETVKCIRPAQAQARQKSQCVEGKVDINSHPSPRGYLQLILAGKGTSAFFNGVTSGVSNTLKSLELRKSWPSQI</sequence>
<reference evidence="2" key="8">
    <citation type="journal article" date="2005" name="Science">
        <title>Antisense Transcription in the Mammalian Transcriptome.</title>
        <authorList>
            <consortium name="RIKEN Genome Exploration Research Group and Genome Science Group (Genome Network Project Core Group) and the FANTOM Consortium"/>
        </authorList>
    </citation>
    <scope>NUCLEOTIDE SEQUENCE</scope>
    <source>
        <strain evidence="2">C57BL/6J</strain>
        <tissue evidence="2">Hippocampus</tissue>
    </source>
</reference>
<proteinExistence type="evidence at transcript level"/>
<reference evidence="2" key="5">
    <citation type="submission" date="2001-07" db="EMBL/GenBank/DDBJ databases">
        <authorList>
            <person name="Adachi J."/>
            <person name="Aizawa K."/>
            <person name="Akimura T."/>
            <person name="Arakawa T."/>
            <person name="Bono H."/>
            <person name="Carninci P."/>
            <person name="Fukuda S."/>
            <person name="Furuno M."/>
            <person name="Hanagaki T."/>
            <person name="Hara A."/>
            <person name="Hashizume W."/>
            <person name="Hayashida K."/>
            <person name="Hayatsu N."/>
            <person name="Hiramoto K."/>
            <person name="Hiraoka T."/>
            <person name="Hirozane T."/>
            <person name="Hori F."/>
            <person name="Imotani K."/>
            <person name="Ishii Y."/>
            <person name="Itoh M."/>
            <person name="Kagawa I."/>
            <person name="Kasukawa T."/>
            <person name="Katoh H."/>
            <person name="Kawai J."/>
            <person name="Kojima Y."/>
            <person name="Kondo S."/>
            <person name="Konno H."/>
            <person name="Kouda M."/>
            <person name="Koya S."/>
            <person name="Kurihara C."/>
            <person name="Matsuyama T."/>
            <person name="Miyazaki A."/>
            <person name="Murata M."/>
            <person name="Nakamura M."/>
            <person name="Nishi K."/>
            <person name="Nomura K."/>
            <person name="Numazaki R."/>
            <person name="Ohno M."/>
            <person name="Ohsato N."/>
            <person name="Okazaki Y."/>
            <person name="Saito R."/>
            <person name="Saitoh H."/>
            <person name="Sakai C."/>
            <person name="Sakai K."/>
            <person name="Sakazume N."/>
            <person name="Sano H."/>
            <person name="Sasaki D."/>
            <person name="Shibata K."/>
            <person name="Shinagawa A."/>
            <person name="Shiraki T."/>
            <person name="Sogabe Y."/>
            <person name="Tagami M."/>
            <person name="Tagawa A."/>
            <person name="Takahashi F."/>
            <person name="Takaku-Akahira S."/>
            <person name="Takeda Y."/>
            <person name="Tanaka T."/>
            <person name="Tomaru A."/>
            <person name="Toya T."/>
            <person name="Yasunishi A."/>
            <person name="Muramatsu M."/>
            <person name="Hayashizaki Y."/>
        </authorList>
    </citation>
    <scope>NUCLEOTIDE SEQUENCE</scope>
    <source>
        <strain evidence="2">C57BL/6J</strain>
        <tissue evidence="2">Hippocampus</tissue>
    </source>
</reference>
<evidence type="ECO:0000313" key="2">
    <source>
        <dbReference type="EMBL" id="BAC33962.1"/>
    </source>
</evidence>
<feature type="region of interest" description="Disordered" evidence="1">
    <location>
        <begin position="1"/>
        <end position="39"/>
    </location>
</feature>
<gene>
    <name evidence="3" type="primary">C630004L07Rik</name>
</gene>
<dbReference type="AlphaFoldDB" id="Q8C7M9"/>
<reference evidence="2" key="2">
    <citation type="journal article" date="2000" name="Genome Res.">
        <title>Normalization and subtraction of cap-trapper-selected cDNAs to prepare full-length cDNA libraries for rapid discovery of new genes.</title>
        <authorList>
            <person name="Carninci P."/>
            <person name="Shibata Y."/>
            <person name="Hayatsu N."/>
            <person name="Sugahara Y."/>
            <person name="Shibata K."/>
            <person name="Itoh M."/>
            <person name="Konno H."/>
            <person name="Okazaki Y."/>
            <person name="Muramatsu M."/>
            <person name="Hayashizaki Y."/>
        </authorList>
    </citation>
    <scope>NUCLEOTIDE SEQUENCE</scope>
    <source>
        <strain evidence="2">C57BL/6J</strain>
        <tissue evidence="2">Hippocampus</tissue>
    </source>
</reference>
<evidence type="ECO:0000256" key="1">
    <source>
        <dbReference type="SAM" id="MobiDB-lite"/>
    </source>
</evidence>
<reference evidence="2" key="7">
    <citation type="journal article" date="2005" name="Science">
        <title>The Transcriptional Landscape of the Mammalian Genome.</title>
        <authorList>
            <consortium name="The FANTOM Consortium"/>
            <consortium name="Riken Genome Exploration Research Group and Genome Science Group (Genome Network Project Core Group)"/>
        </authorList>
    </citation>
    <scope>NUCLEOTIDE SEQUENCE</scope>
    <source>
        <strain evidence="2">C57BL/6J</strain>
        <tissue evidence="2">Hippocampus</tissue>
    </source>
</reference>
<dbReference type="AGR" id="MGI:3641643"/>
<protein>
    <submittedName>
        <fullName evidence="2">Uncharacterized protein</fullName>
    </submittedName>
</protein>
<dbReference type="MGI" id="MGI:3641643">
    <property type="gene designation" value="C630004L07Rik"/>
</dbReference>
<dbReference type="EMBL" id="AK049864">
    <property type="protein sequence ID" value="BAC33962.1"/>
    <property type="molecule type" value="mRNA"/>
</dbReference>
<evidence type="ECO:0000313" key="3">
    <source>
        <dbReference type="MGI" id="MGI:3641643"/>
    </source>
</evidence>
<name>Q8C7M9_MOUSE</name>
<reference evidence="2" key="4">
    <citation type="journal article" date="2001" name="Nature">
        <title>Functional annotation of a full-length mouse cDNA collection.</title>
        <authorList>
            <consortium name="The RIKEN Genome Exploration Research Group Phase II Team and the FANTOM Consortium"/>
        </authorList>
    </citation>
    <scope>NUCLEOTIDE SEQUENCE</scope>
    <source>
        <strain evidence="2">C57BL/6J</strain>
        <tissue evidence="2">Hippocampus</tissue>
    </source>
</reference>
<reference evidence="2" key="1">
    <citation type="journal article" date="1999" name="Methods Enzymol.">
        <title>High-efficiency full-length cDNA cloning.</title>
        <authorList>
            <person name="Carninci P."/>
            <person name="Hayashizaki Y."/>
        </authorList>
    </citation>
    <scope>NUCLEOTIDE SEQUENCE</scope>
    <source>
        <strain evidence="2">C57BL/6J</strain>
        <tissue evidence="2">Hippocampus</tissue>
    </source>
</reference>
<reference evidence="2" key="6">
    <citation type="journal article" date="2002" name="Nature">
        <title>Analysis of the mouse transcriptome based on functional annotation of 60,770 full-length cDNAs.</title>
        <authorList>
            <consortium name="The FANTOM Consortium and the RIKEN Genome Exploration Research Group Phase I and II Team"/>
        </authorList>
    </citation>
    <scope>NUCLEOTIDE SEQUENCE</scope>
    <source>
        <strain evidence="2">C57BL/6J</strain>
        <tissue evidence="2">Hippocampus</tissue>
    </source>
</reference>
<organism evidence="2">
    <name type="scientific">Mus musculus</name>
    <name type="common">Mouse</name>
    <dbReference type="NCBI Taxonomy" id="10090"/>
    <lineage>
        <taxon>Eukaryota</taxon>
        <taxon>Metazoa</taxon>
        <taxon>Chordata</taxon>
        <taxon>Craniata</taxon>
        <taxon>Vertebrata</taxon>
        <taxon>Euteleostomi</taxon>
        <taxon>Mammalia</taxon>
        <taxon>Eutheria</taxon>
        <taxon>Euarchontoglires</taxon>
        <taxon>Glires</taxon>
        <taxon>Rodentia</taxon>
        <taxon>Myomorpha</taxon>
        <taxon>Muroidea</taxon>
        <taxon>Muridae</taxon>
        <taxon>Murinae</taxon>
        <taxon>Mus</taxon>
        <taxon>Mus</taxon>
    </lineage>
</organism>